<dbReference type="GO" id="GO:0005886">
    <property type="term" value="C:plasma membrane"/>
    <property type="evidence" value="ECO:0007669"/>
    <property type="project" value="UniProtKB-SubCell"/>
</dbReference>
<feature type="transmembrane region" description="Helical" evidence="6">
    <location>
        <begin position="401"/>
        <end position="425"/>
    </location>
</feature>
<dbReference type="GO" id="GO:0005524">
    <property type="term" value="F:ATP binding"/>
    <property type="evidence" value="ECO:0007669"/>
    <property type="project" value="UniProtKB-KW"/>
</dbReference>
<keyword evidence="5 6" id="KW-0472">Membrane</keyword>
<organism evidence="9 10">
    <name type="scientific">Bacteroides cellulosilyticus</name>
    <dbReference type="NCBI Taxonomy" id="246787"/>
    <lineage>
        <taxon>Bacteria</taxon>
        <taxon>Pseudomonadati</taxon>
        <taxon>Bacteroidota</taxon>
        <taxon>Bacteroidia</taxon>
        <taxon>Bacteroidales</taxon>
        <taxon>Bacteroidaceae</taxon>
        <taxon>Bacteroides</taxon>
    </lineage>
</organism>
<dbReference type="PATRIC" id="fig|246787.4.peg.5577"/>
<feature type="transmembrane region" description="Helical" evidence="6">
    <location>
        <begin position="16"/>
        <end position="39"/>
    </location>
</feature>
<proteinExistence type="predicted"/>
<gene>
    <name evidence="9" type="primary">macB_17</name>
    <name evidence="9" type="ORF">BcellWH2_05404</name>
</gene>
<dbReference type="InterPro" id="IPR050250">
    <property type="entry name" value="Macrolide_Exporter_MacB"/>
</dbReference>
<dbReference type="InterPro" id="IPR003838">
    <property type="entry name" value="ABC3_permease_C"/>
</dbReference>
<keyword evidence="9" id="KW-0067">ATP-binding</keyword>
<sequence length="800" mass="92358">MKQILLSIRMLLRFKVYTFINFIGLVFSVSCALIIARYIHQESNVDHFCPELERTFLMTTIMDNGQTHLSGSVDFNKDPNYRNPLLDPCVEKVSRFMLFSDDYVIVDGRRFTVQTMVTDSLYLGMMPHPVITGKHTLSTPNDAIITRKLAKRLFKNENPIGKTLKVSTGDIVTITGMIDEPSTKASVQFEIIISQSLRNNWSRMAYELVQLHRAEDVTELNKKNQKPMELMSHGKRPIFYQLTSLKDFYMNHNLLVYDKVLRGNQTSLNILTVVAILLLLVGIFNYVNLYTVVMLRRAREFGVKKVFGANGKTIFLQLYFENFCLGAVALLFIWTLVEITRNIVTSWFEIPVMSDLSFDIWISVFLLLGMPLITSIFPFVRYNYAAPINSLRSVGVSGNSVVSRMIFLFIQYVITVSLVIAAIYFSRQLYYVLHYDLNYNTQDIIQCPLFSKQTSWDITSEEEWQAQQQKESADMELVQRRMDESPLFSQWTYGQLPIFINPPSAQCTASTGEKAAMTINFADQRYMELFGLKLKEGRIWDNEKDQFVQYKFIINETAKRVFRIEDITKASLQTERRMFYTSGIDLNENPPYEIVGVIEDFKVGHLSNPDYPLAFCFSQASHTSPLLASIVPGKRREAIKYLEDLFHEINGDGEFGYSFAEDDIAAMYHDDQRTTRIYITFAMIAIFISCLGLFGLSLYDIQQRYREIALRKINGATARDVFRLLLRKYCYIFGSAFVVASGISYIIIYKYMENYYHHAPLALWIFLTAGFIVALISFCTLWWQIRKAIRINPAKVLKGE</sequence>
<evidence type="ECO:0000256" key="4">
    <source>
        <dbReference type="ARBA" id="ARBA00022989"/>
    </source>
</evidence>
<evidence type="ECO:0000259" key="7">
    <source>
        <dbReference type="Pfam" id="PF02687"/>
    </source>
</evidence>
<evidence type="ECO:0000256" key="1">
    <source>
        <dbReference type="ARBA" id="ARBA00004651"/>
    </source>
</evidence>
<comment type="subcellular location">
    <subcellularLocation>
        <location evidence="1">Cell membrane</location>
        <topology evidence="1">Multi-pass membrane protein</topology>
    </subcellularLocation>
</comment>
<dbReference type="Pfam" id="PF02687">
    <property type="entry name" value="FtsX"/>
    <property type="match status" value="2"/>
</dbReference>
<keyword evidence="2" id="KW-1003">Cell membrane</keyword>
<dbReference type="PANTHER" id="PTHR30572">
    <property type="entry name" value="MEMBRANE COMPONENT OF TRANSPORTER-RELATED"/>
    <property type="match status" value="1"/>
</dbReference>
<dbReference type="GO" id="GO:0016787">
    <property type="term" value="F:hydrolase activity"/>
    <property type="evidence" value="ECO:0007669"/>
    <property type="project" value="UniProtKB-KW"/>
</dbReference>
<keyword evidence="3 6" id="KW-0812">Transmembrane</keyword>
<evidence type="ECO:0000256" key="2">
    <source>
        <dbReference type="ARBA" id="ARBA00022475"/>
    </source>
</evidence>
<evidence type="ECO:0000256" key="6">
    <source>
        <dbReference type="SAM" id="Phobius"/>
    </source>
</evidence>
<feature type="transmembrane region" description="Helical" evidence="6">
    <location>
        <begin position="314"/>
        <end position="337"/>
    </location>
</feature>
<dbReference type="KEGG" id="bcel:BcellWH2_05404"/>
<dbReference type="Pfam" id="PF12704">
    <property type="entry name" value="MacB_PCD"/>
    <property type="match status" value="1"/>
</dbReference>
<evidence type="ECO:0000256" key="5">
    <source>
        <dbReference type="ARBA" id="ARBA00023136"/>
    </source>
</evidence>
<dbReference type="Proteomes" id="UP000061809">
    <property type="component" value="Chromosome"/>
</dbReference>
<feature type="transmembrane region" description="Helical" evidence="6">
    <location>
        <begin position="677"/>
        <end position="699"/>
    </location>
</feature>
<dbReference type="PROSITE" id="PS51257">
    <property type="entry name" value="PROKAR_LIPOPROTEIN"/>
    <property type="match status" value="1"/>
</dbReference>
<dbReference type="GO" id="GO:0022857">
    <property type="term" value="F:transmembrane transporter activity"/>
    <property type="evidence" value="ECO:0007669"/>
    <property type="project" value="TreeGrafter"/>
</dbReference>
<feature type="domain" description="MacB-like periplasmic core" evidence="8">
    <location>
        <begin position="18"/>
        <end position="217"/>
    </location>
</feature>
<feature type="transmembrane region" description="Helical" evidence="6">
    <location>
        <begin position="360"/>
        <end position="380"/>
    </location>
</feature>
<reference evidence="9 10" key="1">
    <citation type="journal article" date="2015" name="Science">
        <title>Genetic determinants of in vivo fitness and diet responsiveness in multiple human gut Bacteroides.</title>
        <authorList>
            <person name="Wu M."/>
            <person name="McNulty N.P."/>
            <person name="Rodionov D.A."/>
            <person name="Khoroshkin M.S."/>
            <person name="Griffin N.W."/>
            <person name="Cheng J."/>
            <person name="Latreille P."/>
            <person name="Kerstetter R.A."/>
            <person name="Terrapon N."/>
            <person name="Henrissat B."/>
            <person name="Osterman A.L."/>
            <person name="Gordon J.I."/>
        </authorList>
    </citation>
    <scope>NUCLEOTIDE SEQUENCE [LARGE SCALE GENOMIC DNA]</scope>
    <source>
        <strain evidence="9 10">WH2</strain>
    </source>
</reference>
<evidence type="ECO:0000313" key="10">
    <source>
        <dbReference type="Proteomes" id="UP000061809"/>
    </source>
</evidence>
<dbReference type="EC" id="3.6.3.-" evidence="9"/>
<keyword evidence="9" id="KW-0378">Hydrolase</keyword>
<keyword evidence="9" id="KW-0547">Nucleotide-binding</keyword>
<dbReference type="RefSeq" id="WP_029428108.1">
    <property type="nucleotide sequence ID" value="NZ_CP012801.1"/>
</dbReference>
<name>A0A0P0GDM8_9BACE</name>
<dbReference type="EMBL" id="CP012801">
    <property type="protein sequence ID" value="ALJ62604.1"/>
    <property type="molecule type" value="Genomic_DNA"/>
</dbReference>
<keyword evidence="4 6" id="KW-1133">Transmembrane helix</keyword>
<feature type="transmembrane region" description="Helical" evidence="6">
    <location>
        <begin position="761"/>
        <end position="783"/>
    </location>
</feature>
<evidence type="ECO:0000259" key="8">
    <source>
        <dbReference type="Pfam" id="PF12704"/>
    </source>
</evidence>
<dbReference type="PANTHER" id="PTHR30572:SF18">
    <property type="entry name" value="ABC-TYPE MACROLIDE FAMILY EXPORT SYSTEM PERMEASE COMPONENT 2"/>
    <property type="match status" value="1"/>
</dbReference>
<feature type="domain" description="ABC3 transporter permease C-terminal" evidence="7">
    <location>
        <begin position="680"/>
        <end position="793"/>
    </location>
</feature>
<feature type="transmembrane region" description="Helical" evidence="6">
    <location>
        <begin position="270"/>
        <end position="293"/>
    </location>
</feature>
<dbReference type="InterPro" id="IPR025857">
    <property type="entry name" value="MacB_PCD"/>
</dbReference>
<protein>
    <submittedName>
        <fullName evidence="9">Macrolide export ATP-binding/permease protein MacB</fullName>
        <ecNumber evidence="9">3.6.3.-</ecNumber>
    </submittedName>
</protein>
<feature type="domain" description="ABC3 transporter permease C-terminal" evidence="7">
    <location>
        <begin position="273"/>
        <end position="382"/>
    </location>
</feature>
<evidence type="ECO:0000256" key="3">
    <source>
        <dbReference type="ARBA" id="ARBA00022692"/>
    </source>
</evidence>
<feature type="transmembrane region" description="Helical" evidence="6">
    <location>
        <begin position="729"/>
        <end position="749"/>
    </location>
</feature>
<accession>A0A0P0GDM8</accession>
<dbReference type="AlphaFoldDB" id="A0A0P0GDM8"/>
<evidence type="ECO:0000313" key="9">
    <source>
        <dbReference type="EMBL" id="ALJ62604.1"/>
    </source>
</evidence>